<keyword evidence="4" id="KW-1185">Reference proteome</keyword>
<accession>A0A559KB83</accession>
<reference evidence="3 4" key="1">
    <citation type="submission" date="2019-07" db="EMBL/GenBank/DDBJ databases">
        <authorList>
            <person name="Kim J."/>
        </authorList>
    </citation>
    <scope>NUCLEOTIDE SEQUENCE [LARGE SCALE GENOMIC DNA]</scope>
    <source>
        <strain evidence="3 4">JC52</strain>
    </source>
</reference>
<dbReference type="OrthoDB" id="2080113at2"/>
<dbReference type="RefSeq" id="WP_144847325.1">
    <property type="nucleotide sequence ID" value="NZ_VNJI01000014.1"/>
</dbReference>
<evidence type="ECO:0000313" key="3">
    <source>
        <dbReference type="EMBL" id="TVY09394.1"/>
    </source>
</evidence>
<dbReference type="AlphaFoldDB" id="A0A559KB83"/>
<keyword evidence="2" id="KW-0732">Signal</keyword>
<evidence type="ECO:0000256" key="1">
    <source>
        <dbReference type="SAM" id="MobiDB-lite"/>
    </source>
</evidence>
<evidence type="ECO:0000256" key="2">
    <source>
        <dbReference type="SAM" id="SignalP"/>
    </source>
</evidence>
<name>A0A559KB83_9BACL</name>
<dbReference type="Proteomes" id="UP000317036">
    <property type="component" value="Unassembled WGS sequence"/>
</dbReference>
<feature type="region of interest" description="Disordered" evidence="1">
    <location>
        <begin position="51"/>
        <end position="74"/>
    </location>
</feature>
<dbReference type="EMBL" id="VNJI01000014">
    <property type="protein sequence ID" value="TVY09394.1"/>
    <property type="molecule type" value="Genomic_DNA"/>
</dbReference>
<protein>
    <submittedName>
        <fullName evidence="3">Uncharacterized protein</fullName>
    </submittedName>
</protein>
<comment type="caution">
    <text evidence="3">The sequence shown here is derived from an EMBL/GenBank/DDBJ whole genome shotgun (WGS) entry which is preliminary data.</text>
</comment>
<evidence type="ECO:0000313" key="4">
    <source>
        <dbReference type="Proteomes" id="UP000317036"/>
    </source>
</evidence>
<feature type="chain" id="PRO_5022238795" evidence="2">
    <location>
        <begin position="36"/>
        <end position="261"/>
    </location>
</feature>
<proteinExistence type="predicted"/>
<sequence length="261" mass="27234">MKMKMMNKKILTGTLAASVLLGSGLTGALYNKAFAATDGTSSSAAVTTAADTAAPGDGQGHHGQRGQRGGGHDGFRVLNVEKETASILGIDETTLRDQQKQGQTLVQIAQDKGVTEDVLLQELTTAATDTINAAVTAGSLTQTQADQQTSGLADRLKQQVEGQGFGHNEGQGHGKMERGRFGTFADPEAMAQILGMTQAELNTELQAGKSLAEVAEAKGIAKDELIAKIKDSLTDKLTNFIDKKETKDKAAATNSSDTSAN</sequence>
<organism evidence="3 4">
    <name type="scientific">Paenibacillus cremeus</name>
    <dbReference type="NCBI Taxonomy" id="2163881"/>
    <lineage>
        <taxon>Bacteria</taxon>
        <taxon>Bacillati</taxon>
        <taxon>Bacillota</taxon>
        <taxon>Bacilli</taxon>
        <taxon>Bacillales</taxon>
        <taxon>Paenibacillaceae</taxon>
        <taxon>Paenibacillus</taxon>
    </lineage>
</organism>
<feature type="signal peptide" evidence="2">
    <location>
        <begin position="1"/>
        <end position="35"/>
    </location>
</feature>
<gene>
    <name evidence="3" type="ORF">FPZ49_13130</name>
</gene>